<comment type="caution">
    <text evidence="1">The sequence shown here is derived from an EMBL/GenBank/DDBJ whole genome shotgun (WGS) entry which is preliminary data.</text>
</comment>
<reference evidence="1 2" key="1">
    <citation type="submission" date="2020-08" db="EMBL/GenBank/DDBJ databases">
        <title>Genomic Encyclopedia of Type Strains, Phase IV (KMG-IV): sequencing the most valuable type-strain genomes for metagenomic binning, comparative biology and taxonomic classification.</title>
        <authorList>
            <person name="Goeker M."/>
        </authorList>
    </citation>
    <scope>NUCLEOTIDE SEQUENCE [LARGE SCALE GENOMIC DNA]</scope>
    <source>
        <strain evidence="1 2">DSM 7465</strain>
    </source>
</reference>
<gene>
    <name evidence="1" type="ORF">HNQ99_000097</name>
</gene>
<accession>A0A840HQB7</accession>
<organism evidence="1 2">
    <name type="scientific">Rhizorhapis suberifaciens</name>
    <name type="common">corky root of lettuce</name>
    <dbReference type="NCBI Taxonomy" id="13656"/>
    <lineage>
        <taxon>Bacteria</taxon>
        <taxon>Pseudomonadati</taxon>
        <taxon>Pseudomonadota</taxon>
        <taxon>Alphaproteobacteria</taxon>
        <taxon>Sphingomonadales</taxon>
        <taxon>Sphingomonadaceae</taxon>
        <taxon>Rhizorhapis</taxon>
    </lineage>
</organism>
<evidence type="ECO:0008006" key="3">
    <source>
        <dbReference type="Google" id="ProtNLM"/>
    </source>
</evidence>
<dbReference type="EMBL" id="JACHOV010000001">
    <property type="protein sequence ID" value="MBB4639817.1"/>
    <property type="molecule type" value="Genomic_DNA"/>
</dbReference>
<dbReference type="Proteomes" id="UP000575068">
    <property type="component" value="Unassembled WGS sequence"/>
</dbReference>
<name>A0A840HQB7_9SPHN</name>
<sequence length="96" mass="9632">MRKTMLIAAALATTAGLGGCARETTRDALRGAGFGGAGGAVAGALIPGLGVLEGAAIGAAGGAAVGAATSEGQRKWHRDSRGREYYIDKNGRRVYR</sequence>
<evidence type="ECO:0000313" key="2">
    <source>
        <dbReference type="Proteomes" id="UP000575068"/>
    </source>
</evidence>
<dbReference type="AlphaFoldDB" id="A0A840HQB7"/>
<protein>
    <recommendedName>
        <fullName evidence="3">YMGG-like Gly-zipper domain-containing protein</fullName>
    </recommendedName>
</protein>
<proteinExistence type="predicted"/>
<keyword evidence="2" id="KW-1185">Reference proteome</keyword>
<dbReference type="RefSeq" id="WP_184473685.1">
    <property type="nucleotide sequence ID" value="NZ_JACHOV010000001.1"/>
</dbReference>
<dbReference type="PROSITE" id="PS51257">
    <property type="entry name" value="PROKAR_LIPOPROTEIN"/>
    <property type="match status" value="1"/>
</dbReference>
<evidence type="ECO:0000313" key="1">
    <source>
        <dbReference type="EMBL" id="MBB4639817.1"/>
    </source>
</evidence>